<organism evidence="1 2">
    <name type="scientific">Owenia fusiformis</name>
    <name type="common">Polychaete worm</name>
    <dbReference type="NCBI Taxonomy" id="6347"/>
    <lineage>
        <taxon>Eukaryota</taxon>
        <taxon>Metazoa</taxon>
        <taxon>Spiralia</taxon>
        <taxon>Lophotrochozoa</taxon>
        <taxon>Annelida</taxon>
        <taxon>Polychaeta</taxon>
        <taxon>Sedentaria</taxon>
        <taxon>Canalipalpata</taxon>
        <taxon>Sabellida</taxon>
        <taxon>Oweniida</taxon>
        <taxon>Oweniidae</taxon>
        <taxon>Owenia</taxon>
    </lineage>
</organism>
<evidence type="ECO:0000313" key="2">
    <source>
        <dbReference type="Proteomes" id="UP000749559"/>
    </source>
</evidence>
<evidence type="ECO:0000313" key="1">
    <source>
        <dbReference type="EMBL" id="CAH1787057.1"/>
    </source>
</evidence>
<dbReference type="EMBL" id="CAIIXF020000006">
    <property type="protein sequence ID" value="CAH1787057.1"/>
    <property type="molecule type" value="Genomic_DNA"/>
</dbReference>
<dbReference type="Pfam" id="PF14825">
    <property type="entry name" value="CFAP77"/>
    <property type="match status" value="1"/>
</dbReference>
<comment type="caution">
    <text evidence="1">The sequence shown here is derived from an EMBL/GenBank/DDBJ whole genome shotgun (WGS) entry which is preliminary data.</text>
</comment>
<dbReference type="OrthoDB" id="532484at2759"/>
<reference evidence="1" key="1">
    <citation type="submission" date="2022-03" db="EMBL/GenBank/DDBJ databases">
        <authorList>
            <person name="Martin C."/>
        </authorList>
    </citation>
    <scope>NUCLEOTIDE SEQUENCE</scope>
</reference>
<dbReference type="PANTHER" id="PTHR28617:SF1">
    <property type="entry name" value="CILIA- AND FLAGELLA-ASSOCIATED PROTEIN 77"/>
    <property type="match status" value="1"/>
</dbReference>
<proteinExistence type="predicted"/>
<keyword evidence="2" id="KW-1185">Reference proteome</keyword>
<dbReference type="Proteomes" id="UP000749559">
    <property type="component" value="Unassembled WGS sequence"/>
</dbReference>
<sequence>MATQVRGIQDEKPWFYTATGLLGDKRDTMLDNQLLLRPELGRPLERGYSVPKSFTFGRPNGLKDGGASEALRGWTSSITLPLHRQKELKTERDFIGLNKAAVQAGLISAPEQYHFRASHDVRRNVATEEKSKTRSRRLPPTMVFGISTRPSTPVFDLLEHKYQDKWLAERRAADLAKRKNEQDTKRTTGKVYETRASLLRTYQNPVEPAPLWQMPRFSRNAHPHLETFRNDNLKTSAFKHHESDGISRKGAFAHGIYEPAKS</sequence>
<dbReference type="InterPro" id="IPR029147">
    <property type="entry name" value="CFAP77"/>
</dbReference>
<accession>A0A8J1U1J8</accession>
<dbReference type="PANTHER" id="PTHR28617">
    <property type="entry name" value="CILIA- AND FLAGELLA-ASSOCIATED PROTEIN 77"/>
    <property type="match status" value="1"/>
</dbReference>
<name>A0A8J1U1J8_OWEFU</name>
<dbReference type="AlphaFoldDB" id="A0A8J1U1J8"/>
<gene>
    <name evidence="1" type="ORF">OFUS_LOCUS12835</name>
</gene>
<protein>
    <submittedName>
        <fullName evidence="1">Uncharacterized protein</fullName>
    </submittedName>
</protein>